<dbReference type="InterPro" id="IPR012337">
    <property type="entry name" value="RNaseH-like_sf"/>
</dbReference>
<dbReference type="EMBL" id="AJWJ01000302">
    <property type="protein sequence ID" value="KAF2072195.1"/>
    <property type="molecule type" value="Genomic_DNA"/>
</dbReference>
<comment type="caution">
    <text evidence="4">The sequence shown here is derived from an EMBL/GenBank/DDBJ whole genome shotgun (WGS) entry which is preliminary data.</text>
</comment>
<proteinExistence type="predicted"/>
<feature type="domain" description="Exonuclease" evidence="3">
    <location>
        <begin position="127"/>
        <end position="287"/>
    </location>
</feature>
<dbReference type="Proteomes" id="UP000695562">
    <property type="component" value="Unassembled WGS sequence"/>
</dbReference>
<evidence type="ECO:0000259" key="3">
    <source>
        <dbReference type="SMART" id="SM00479"/>
    </source>
</evidence>
<dbReference type="SUPFAM" id="SSF53098">
    <property type="entry name" value="Ribonuclease H-like"/>
    <property type="match status" value="1"/>
</dbReference>
<dbReference type="GO" id="GO:0003676">
    <property type="term" value="F:nucleic acid binding"/>
    <property type="evidence" value="ECO:0007669"/>
    <property type="project" value="InterPro"/>
</dbReference>
<dbReference type="Gene3D" id="3.30.420.10">
    <property type="entry name" value="Ribonuclease H-like superfamily/Ribonuclease H"/>
    <property type="match status" value="1"/>
</dbReference>
<dbReference type="InterPro" id="IPR013520">
    <property type="entry name" value="Ribonucl_H"/>
</dbReference>
<dbReference type="AlphaFoldDB" id="A0A8J4UY68"/>
<evidence type="ECO:0000313" key="5">
    <source>
        <dbReference type="Proteomes" id="UP000695562"/>
    </source>
</evidence>
<gene>
    <name evidence="4" type="ORF">CYY_006492</name>
</gene>
<keyword evidence="1" id="KW-0540">Nuclease</keyword>
<dbReference type="PANTHER" id="PTHR12801">
    <property type="entry name" value="RNA EXONUCLEASE REXO1 / RECO3 FAMILY MEMBER-RELATED"/>
    <property type="match status" value="1"/>
</dbReference>
<dbReference type="SMART" id="SM00479">
    <property type="entry name" value="EXOIII"/>
    <property type="match status" value="1"/>
</dbReference>
<name>A0A8J4UY68_9MYCE</name>
<evidence type="ECO:0000313" key="4">
    <source>
        <dbReference type="EMBL" id="KAF2072195.1"/>
    </source>
</evidence>
<dbReference type="GO" id="GO:0004527">
    <property type="term" value="F:exonuclease activity"/>
    <property type="evidence" value="ECO:0007669"/>
    <property type="project" value="InterPro"/>
</dbReference>
<dbReference type="OrthoDB" id="20404at2759"/>
<dbReference type="GO" id="GO:0005634">
    <property type="term" value="C:nucleus"/>
    <property type="evidence" value="ECO:0007669"/>
    <property type="project" value="TreeGrafter"/>
</dbReference>
<dbReference type="PANTHER" id="PTHR12801:SF154">
    <property type="entry name" value="RNA EXONUCLEASE 4"/>
    <property type="match status" value="1"/>
</dbReference>
<dbReference type="InterPro" id="IPR047021">
    <property type="entry name" value="REXO1/3/4-like"/>
</dbReference>
<evidence type="ECO:0000256" key="1">
    <source>
        <dbReference type="ARBA" id="ARBA00022722"/>
    </source>
</evidence>
<dbReference type="InterPro" id="IPR036397">
    <property type="entry name" value="RNaseH_sf"/>
</dbReference>
<reference evidence="4" key="1">
    <citation type="submission" date="2020-01" db="EMBL/GenBank/DDBJ databases">
        <title>Development of genomics and gene disruption for Polysphondylium violaceum indicates a role for the polyketide synthase stlB in stalk morphogenesis.</title>
        <authorList>
            <person name="Narita B."/>
            <person name="Kawabe Y."/>
            <person name="Kin K."/>
            <person name="Saito T."/>
            <person name="Gibbs R."/>
            <person name="Kuspa A."/>
            <person name="Muzny D."/>
            <person name="Queller D."/>
            <person name="Richards S."/>
            <person name="Strassman J."/>
            <person name="Sucgang R."/>
            <person name="Worley K."/>
            <person name="Schaap P."/>
        </authorList>
    </citation>
    <scope>NUCLEOTIDE SEQUENCE</scope>
    <source>
        <strain evidence="4">QSvi11</strain>
    </source>
</reference>
<protein>
    <recommendedName>
        <fullName evidence="3">Exonuclease domain-containing protein</fullName>
    </recommendedName>
</protein>
<accession>A0A8J4UY68</accession>
<evidence type="ECO:0000256" key="2">
    <source>
        <dbReference type="ARBA" id="ARBA00022801"/>
    </source>
</evidence>
<organism evidence="4 5">
    <name type="scientific">Polysphondylium violaceum</name>
    <dbReference type="NCBI Taxonomy" id="133409"/>
    <lineage>
        <taxon>Eukaryota</taxon>
        <taxon>Amoebozoa</taxon>
        <taxon>Evosea</taxon>
        <taxon>Eumycetozoa</taxon>
        <taxon>Dictyostelia</taxon>
        <taxon>Dictyosteliales</taxon>
        <taxon>Dictyosteliaceae</taxon>
        <taxon>Polysphondylium</taxon>
    </lineage>
</organism>
<keyword evidence="2" id="KW-0378">Hydrolase</keyword>
<sequence>MVSNNNNKQKQAPREGWVYKKKGLKIKKKEKKVVIKPKVDTPPAIVIEQPPQEIIPVPKEAVNSNWNQLNKSLQGKLKVYQKKKEVKLANKAQKEAAESAKAERSIVYIKDYNELFQEESDDKSATKYLAIDCKVLEVEGNKSSIGKICIANQFGNIIYEKVVIPLENVIDYRTKYTGLTRDIINRKGVKFFEVQKEVEKILRDKIIIGHDLNEDLKVLKLTYKKKQLRDALHFPQFFNPTTKEQDSLKNISKRELKFSPDRWEVDGVRDAKLCMLLYLKCKKEWEQFTNQKFYGKDITKAFA</sequence>
<keyword evidence="5" id="KW-1185">Reference proteome</keyword>